<protein>
    <recommendedName>
        <fullName evidence="1">DUF1618 domain-containing protein</fullName>
    </recommendedName>
</protein>
<dbReference type="PANTHER" id="PTHR33086:SF98">
    <property type="entry name" value="OS05G0468200 PROTEIN"/>
    <property type="match status" value="1"/>
</dbReference>
<reference evidence="3" key="1">
    <citation type="journal article" date="2019" name="Nat. Commun.">
        <title>The genome of broomcorn millet.</title>
        <authorList>
            <person name="Zou C."/>
            <person name="Miki D."/>
            <person name="Li D."/>
            <person name="Tang Q."/>
            <person name="Xiao L."/>
            <person name="Rajput S."/>
            <person name="Deng P."/>
            <person name="Jia W."/>
            <person name="Huang R."/>
            <person name="Zhang M."/>
            <person name="Sun Y."/>
            <person name="Hu J."/>
            <person name="Fu X."/>
            <person name="Schnable P.S."/>
            <person name="Li F."/>
            <person name="Zhang H."/>
            <person name="Feng B."/>
            <person name="Zhu X."/>
            <person name="Liu R."/>
            <person name="Schnable J.C."/>
            <person name="Zhu J.-K."/>
            <person name="Zhang H."/>
        </authorList>
    </citation>
    <scope>NUCLEOTIDE SEQUENCE [LARGE SCALE GENOMIC DNA]</scope>
</reference>
<sequence>MQLPLRRAISAAASSARLRCGLSTAASRPQWAIIKEAALVKSTSHRASLQLADPPSVGIFGGCVRATSGDGLLLLQFADGPATPADVARTRAAREGEKVRLDIDPDITRLVCNPLSGEMVRLPDIDGTKKVRTWHAHGILTQSVRGHGPPDRYAVAELSVDGEGDKRSFVMRRFFSEAGEWDKLVLPSPLPRPRWIDIDHEVLAFAGRLWWVDLTWGAVSADPFSDRPELRFVELPRASVWPLPGPGPATRTGEIPIQGRYRRMGVSEGRLRYAEVSQKEPFLLSSYALDEDGDDWTLEHQVALSQIWADAGKQEDTPRIGVIDPLNASSMCVLVGNHSLSIDMDTSKVLGCSMITGGGPDAFLTALLKPCVLPPWLGSSRIPSAGKKEGAGNKTLADVLVRSGRD</sequence>
<accession>A0A3L6SVM2</accession>
<dbReference type="OrthoDB" id="655503at2759"/>
<proteinExistence type="predicted"/>
<evidence type="ECO:0000313" key="2">
    <source>
        <dbReference type="EMBL" id="RLN27515.1"/>
    </source>
</evidence>
<dbReference type="Pfam" id="PF07762">
    <property type="entry name" value="DUF1618"/>
    <property type="match status" value="1"/>
</dbReference>
<keyword evidence="3" id="KW-1185">Reference proteome</keyword>
<comment type="caution">
    <text evidence="2">The sequence shown here is derived from an EMBL/GenBank/DDBJ whole genome shotgun (WGS) entry which is preliminary data.</text>
</comment>
<dbReference type="Proteomes" id="UP000275267">
    <property type="component" value="Unassembled WGS sequence"/>
</dbReference>
<evidence type="ECO:0000313" key="3">
    <source>
        <dbReference type="Proteomes" id="UP000275267"/>
    </source>
</evidence>
<dbReference type="AlphaFoldDB" id="A0A3L6SVM2"/>
<name>A0A3L6SVM2_PANMI</name>
<gene>
    <name evidence="2" type="ORF">C2845_PM05G35070</name>
</gene>
<dbReference type="PANTHER" id="PTHR33086">
    <property type="entry name" value="OS05G0468200 PROTEIN-RELATED"/>
    <property type="match status" value="1"/>
</dbReference>
<feature type="domain" description="DUF1618" evidence="1">
    <location>
        <begin position="211"/>
        <end position="318"/>
    </location>
</feature>
<dbReference type="EMBL" id="PQIB02000003">
    <property type="protein sequence ID" value="RLN27515.1"/>
    <property type="molecule type" value="Genomic_DNA"/>
</dbReference>
<dbReference type="STRING" id="4540.A0A3L6SVM2"/>
<organism evidence="2 3">
    <name type="scientific">Panicum miliaceum</name>
    <name type="common">Proso millet</name>
    <name type="synonym">Broomcorn millet</name>
    <dbReference type="NCBI Taxonomy" id="4540"/>
    <lineage>
        <taxon>Eukaryota</taxon>
        <taxon>Viridiplantae</taxon>
        <taxon>Streptophyta</taxon>
        <taxon>Embryophyta</taxon>
        <taxon>Tracheophyta</taxon>
        <taxon>Spermatophyta</taxon>
        <taxon>Magnoliopsida</taxon>
        <taxon>Liliopsida</taxon>
        <taxon>Poales</taxon>
        <taxon>Poaceae</taxon>
        <taxon>PACMAD clade</taxon>
        <taxon>Panicoideae</taxon>
        <taxon>Panicodae</taxon>
        <taxon>Paniceae</taxon>
        <taxon>Panicinae</taxon>
        <taxon>Panicum</taxon>
        <taxon>Panicum sect. Panicum</taxon>
    </lineage>
</organism>
<dbReference type="InterPro" id="IPR011676">
    <property type="entry name" value="DUF1618"/>
</dbReference>
<evidence type="ECO:0000259" key="1">
    <source>
        <dbReference type="Pfam" id="PF07762"/>
    </source>
</evidence>